<dbReference type="InParanoid" id="A0A369JZ82"/>
<reference evidence="9" key="1">
    <citation type="submission" date="2018-04" db="EMBL/GenBank/DDBJ databases">
        <title>Whole genome sequencing of Hypsizygus marmoreus.</title>
        <authorList>
            <person name="Choi I.-G."/>
            <person name="Min B."/>
            <person name="Kim J.-G."/>
            <person name="Kim S."/>
            <person name="Oh Y.-L."/>
            <person name="Kong W.-S."/>
            <person name="Park H."/>
            <person name="Jeong J."/>
            <person name="Song E.-S."/>
        </authorList>
    </citation>
    <scope>NUCLEOTIDE SEQUENCE [LARGE SCALE GENOMIC DNA]</scope>
    <source>
        <strain evidence="9">51987-8</strain>
    </source>
</reference>
<dbReference type="GO" id="GO:0071164">
    <property type="term" value="F:RNA cap trimethylguanosine synthase activity"/>
    <property type="evidence" value="ECO:0007669"/>
    <property type="project" value="TreeGrafter"/>
</dbReference>
<evidence type="ECO:0000256" key="2">
    <source>
        <dbReference type="ARBA" id="ARBA00025783"/>
    </source>
</evidence>
<evidence type="ECO:0000256" key="1">
    <source>
        <dbReference type="ARBA" id="ARBA00018517"/>
    </source>
</evidence>
<feature type="compositionally biased region" description="Polar residues" evidence="8">
    <location>
        <begin position="247"/>
        <end position="264"/>
    </location>
</feature>
<feature type="region of interest" description="Disordered" evidence="8">
    <location>
        <begin position="54"/>
        <end position="78"/>
    </location>
</feature>
<feature type="region of interest" description="Disordered" evidence="8">
    <location>
        <begin position="246"/>
        <end position="283"/>
    </location>
</feature>
<dbReference type="SUPFAM" id="SSF53335">
    <property type="entry name" value="S-adenosyl-L-methionine-dependent methyltransferases"/>
    <property type="match status" value="1"/>
</dbReference>
<dbReference type="Gene3D" id="3.40.50.150">
    <property type="entry name" value="Vaccinia Virus protein VP39"/>
    <property type="match status" value="1"/>
</dbReference>
<dbReference type="EMBL" id="LUEZ02000014">
    <property type="protein sequence ID" value="RDB27671.1"/>
    <property type="molecule type" value="Genomic_DNA"/>
</dbReference>
<comment type="catalytic activity">
    <reaction evidence="3">
        <text>a 5'-end (N(2),N(7)-dimethyl 5'-triphosphoguanosine)-ribonucleoside in snoRNA + S-adenosyl-L-methionine = a 5'-end (N(2),N(2),N(7)-trimethyl 5'-triphosphoguanosine)-ribonucleoside in snoRNA + S-adenosyl-L-homocysteine + H(+)</text>
        <dbReference type="Rhea" id="RHEA:78507"/>
        <dbReference type="Rhea" id="RHEA-COMP:19088"/>
        <dbReference type="Rhea" id="RHEA-COMP:19090"/>
        <dbReference type="ChEBI" id="CHEBI:15378"/>
        <dbReference type="ChEBI" id="CHEBI:57856"/>
        <dbReference type="ChEBI" id="CHEBI:59789"/>
        <dbReference type="ChEBI" id="CHEBI:167623"/>
        <dbReference type="ChEBI" id="CHEBI:172880"/>
    </reaction>
    <physiologicalReaction direction="left-to-right" evidence="3">
        <dbReference type="Rhea" id="RHEA:78508"/>
    </physiologicalReaction>
</comment>
<evidence type="ECO:0000313" key="9">
    <source>
        <dbReference type="EMBL" id="RDB27671.1"/>
    </source>
</evidence>
<evidence type="ECO:0000256" key="4">
    <source>
        <dbReference type="ARBA" id="ARBA00048740"/>
    </source>
</evidence>
<comment type="similarity">
    <text evidence="2">Belongs to the methyltransferase superfamily. Trimethylguanosine synthase family.</text>
</comment>
<proteinExistence type="inferred from homology"/>
<name>A0A369JZ82_HYPMA</name>
<dbReference type="InterPro" id="IPR019012">
    <property type="entry name" value="RNA_cap_Gua-N2-MeTrfase"/>
</dbReference>
<dbReference type="GO" id="GO:0005634">
    <property type="term" value="C:nucleus"/>
    <property type="evidence" value="ECO:0007669"/>
    <property type="project" value="TreeGrafter"/>
</dbReference>
<dbReference type="FunCoup" id="A0A369JZ82">
    <property type="interactions" value="234"/>
</dbReference>
<evidence type="ECO:0000256" key="8">
    <source>
        <dbReference type="SAM" id="MobiDB-lite"/>
    </source>
</evidence>
<protein>
    <recommendedName>
        <fullName evidence="1">Trimethylguanosine synthase</fullName>
    </recommendedName>
    <alternativeName>
        <fullName evidence="7">Cap-specific guanine-N(2) methyltransferase</fullName>
    </alternativeName>
</protein>
<comment type="catalytic activity">
    <reaction evidence="4">
        <text>a 5'-end (N(7)-methyl 5'-triphosphoguanosine)-ribonucleoside in snoRNA + S-adenosyl-L-methionine = a 5'-end (N(2),N(7)-dimethyl 5'-triphosphoguanosine)-ribonucleoside in snoRNA + S-adenosyl-L-homocysteine + H(+)</text>
        <dbReference type="Rhea" id="RHEA:78475"/>
        <dbReference type="Rhea" id="RHEA-COMP:19086"/>
        <dbReference type="Rhea" id="RHEA-COMP:19088"/>
        <dbReference type="ChEBI" id="CHEBI:15378"/>
        <dbReference type="ChEBI" id="CHEBI:57856"/>
        <dbReference type="ChEBI" id="CHEBI:59789"/>
        <dbReference type="ChEBI" id="CHEBI:156461"/>
        <dbReference type="ChEBI" id="CHEBI:172880"/>
    </reaction>
    <physiologicalReaction direction="left-to-right" evidence="4">
        <dbReference type="Rhea" id="RHEA:78476"/>
    </physiologicalReaction>
</comment>
<comment type="caution">
    <text evidence="9">The sequence shown here is derived from an EMBL/GenBank/DDBJ whole genome shotgun (WGS) entry which is preliminary data.</text>
</comment>
<feature type="compositionally biased region" description="Polar residues" evidence="8">
    <location>
        <begin position="332"/>
        <end position="341"/>
    </location>
</feature>
<evidence type="ECO:0000256" key="7">
    <source>
        <dbReference type="ARBA" id="ARBA00049790"/>
    </source>
</evidence>
<dbReference type="PANTHER" id="PTHR14741">
    <property type="entry name" value="S-ADENOSYLMETHIONINE-DEPENDENT METHYLTRANSFERASE RELATED"/>
    <property type="match status" value="1"/>
</dbReference>
<accession>A0A369JZ82</accession>
<feature type="region of interest" description="Disordered" evidence="8">
    <location>
        <begin position="330"/>
        <end position="365"/>
    </location>
</feature>
<dbReference type="PANTHER" id="PTHR14741:SF32">
    <property type="entry name" value="TRIMETHYLGUANOSINE SYNTHASE"/>
    <property type="match status" value="1"/>
</dbReference>
<dbReference type="AlphaFoldDB" id="A0A369JZ82"/>
<organism evidence="9 10">
    <name type="scientific">Hypsizygus marmoreus</name>
    <name type="common">White beech mushroom</name>
    <name type="synonym">Agaricus marmoreus</name>
    <dbReference type="NCBI Taxonomy" id="39966"/>
    <lineage>
        <taxon>Eukaryota</taxon>
        <taxon>Fungi</taxon>
        <taxon>Dikarya</taxon>
        <taxon>Basidiomycota</taxon>
        <taxon>Agaricomycotina</taxon>
        <taxon>Agaricomycetes</taxon>
        <taxon>Agaricomycetidae</taxon>
        <taxon>Agaricales</taxon>
        <taxon>Tricholomatineae</taxon>
        <taxon>Lyophyllaceae</taxon>
        <taxon>Hypsizygus</taxon>
    </lineage>
</organism>
<dbReference type="InterPro" id="IPR029063">
    <property type="entry name" value="SAM-dependent_MTases_sf"/>
</dbReference>
<dbReference type="CDD" id="cd02440">
    <property type="entry name" value="AdoMet_MTases"/>
    <property type="match status" value="1"/>
</dbReference>
<keyword evidence="10" id="KW-1185">Reference proteome</keyword>
<dbReference type="STRING" id="39966.A0A369JZ82"/>
<comment type="catalytic activity">
    <reaction evidence="6">
        <text>a 5'-end (N(7)-methyl 5'-triphosphoguanosine)-ribonucleoside in snRNA + S-adenosyl-L-methionine = a 5'-end (N(2),N(7)-dimethyl 5'-triphosphoguanosine)-ribonucleoside in snRNA + S-adenosyl-L-homocysteine + H(+)</text>
        <dbReference type="Rhea" id="RHEA:78471"/>
        <dbReference type="Rhea" id="RHEA-COMP:19085"/>
        <dbReference type="Rhea" id="RHEA-COMP:19087"/>
        <dbReference type="ChEBI" id="CHEBI:15378"/>
        <dbReference type="ChEBI" id="CHEBI:57856"/>
        <dbReference type="ChEBI" id="CHEBI:59789"/>
        <dbReference type="ChEBI" id="CHEBI:156461"/>
        <dbReference type="ChEBI" id="CHEBI:172880"/>
    </reaction>
    <physiologicalReaction direction="left-to-right" evidence="6">
        <dbReference type="Rhea" id="RHEA:78472"/>
    </physiologicalReaction>
</comment>
<evidence type="ECO:0000313" key="10">
    <source>
        <dbReference type="Proteomes" id="UP000076154"/>
    </source>
</evidence>
<dbReference type="Pfam" id="PF09445">
    <property type="entry name" value="Methyltransf_15"/>
    <property type="match status" value="2"/>
</dbReference>
<dbReference type="Proteomes" id="UP000076154">
    <property type="component" value="Unassembled WGS sequence"/>
</dbReference>
<evidence type="ECO:0000256" key="6">
    <source>
        <dbReference type="ARBA" id="ARBA00049075"/>
    </source>
</evidence>
<dbReference type="OrthoDB" id="194443at2759"/>
<comment type="catalytic activity">
    <reaction evidence="5">
        <text>a 5'-end (N(2),N(7)-dimethyl 5'-triphosphoguanosine)-ribonucleoside in snRNA + S-adenosyl-L-methionine = a 5'-end (N(2),N(2),N(7)-trimethyl 5'-triphosphoguanosine)-ribonucleoside in snRNA + S-adenosyl-L-homocysteine + H(+)</text>
        <dbReference type="Rhea" id="RHEA:78479"/>
        <dbReference type="Rhea" id="RHEA-COMP:19087"/>
        <dbReference type="Rhea" id="RHEA-COMP:19089"/>
        <dbReference type="ChEBI" id="CHEBI:15378"/>
        <dbReference type="ChEBI" id="CHEBI:57856"/>
        <dbReference type="ChEBI" id="CHEBI:59789"/>
        <dbReference type="ChEBI" id="CHEBI:167623"/>
        <dbReference type="ChEBI" id="CHEBI:172880"/>
    </reaction>
    <physiologicalReaction direction="left-to-right" evidence="5">
        <dbReference type="Rhea" id="RHEA:78480"/>
    </physiologicalReaction>
</comment>
<sequence>MCQNPNHVCCVQTTCITEMGKRKGGLSGLSRFVLAFKQDSISAANVPDYTAIATKQEEDEPPVKRRKTKPVEPDVEASQEGWTGQWITKYDATGLVPHYTDASQVPEHLQKYFAQRYRFLSLYSTPPGCLLDEEGWYSITPELVADQIAERCRCDTILDAFCGVGGNAIAFAKTCQRVIALDTSPTRLALARHNAQIYGVADRIEFILSDYISFANSYLTLPRPKNVRKIDVVFLSPPWGGPLYLSGTPTESALPSPTKNSSSPPGGEIQRTPTPVEAHPSFSLSSIQPIHGAKLFRLSRRITPNIAYYLPRNTRLEEISDLLDSEFVDASGTPSETLTSADTERNPTLGSSSTGKGKDSDLESVEVEEEWMGTKLKALTCYFGGLAAGHEDLF</sequence>
<gene>
    <name evidence="9" type="primary">TGS1</name>
    <name evidence="9" type="ORF">Hypma_003219</name>
</gene>
<evidence type="ECO:0000256" key="3">
    <source>
        <dbReference type="ARBA" id="ARBA00047418"/>
    </source>
</evidence>
<evidence type="ECO:0000256" key="5">
    <source>
        <dbReference type="ARBA" id="ARBA00048763"/>
    </source>
</evidence>